<dbReference type="Pfam" id="PF20431">
    <property type="entry name" value="E_motif"/>
    <property type="match status" value="1"/>
</dbReference>
<feature type="repeat" description="PPR" evidence="2">
    <location>
        <begin position="262"/>
        <end position="292"/>
    </location>
</feature>
<dbReference type="GO" id="GO:0003723">
    <property type="term" value="F:RNA binding"/>
    <property type="evidence" value="ECO:0007669"/>
    <property type="project" value="InterPro"/>
</dbReference>
<accession>A0A1U7W9B2</accession>
<dbReference type="Gene3D" id="1.25.40.10">
    <property type="entry name" value="Tetratricopeptide repeat domain"/>
    <property type="match status" value="4"/>
</dbReference>
<dbReference type="InterPro" id="IPR046848">
    <property type="entry name" value="E_motif"/>
</dbReference>
<dbReference type="InterPro" id="IPR002885">
    <property type="entry name" value="PPR_rpt"/>
</dbReference>
<keyword evidence="3" id="KW-1185">Reference proteome</keyword>
<dbReference type="PANTHER" id="PTHR47926">
    <property type="entry name" value="PENTATRICOPEPTIDE REPEAT-CONTAINING PROTEIN"/>
    <property type="match status" value="1"/>
</dbReference>
<dbReference type="FunFam" id="1.25.40.10:FF:000125">
    <property type="entry name" value="Pentatricopeptide repeat-containing protein"/>
    <property type="match status" value="1"/>
</dbReference>
<sequence>ILKDTLQYKETNLPFLLVCRCFELSVANNLKFSHCQACPSHHPSKYFSSQIAKIAINISLKTPHRLLEEKFITFLKSCKTIKQVKQIQTQIITQCIGYTQYIIPPLLSKCLELRHISYTHHVFDQIPELDASPFNIMFKGYLQNDMYRDVVVLFRRMMDEDVRPNCFTFPMVLKSCVKLLALVEGEEVHAVVLKAGFLSNSFVGTTLIDMYSGVGRVKCAYRVFNEMVLRNVFTWTSMINGYVVNGDLASGRMLFDLAPERDVVLWNRMVTGYIECGDMVEARKLFDVMPNKDLMSWNTLLNGYANSGDIEGCEKLFEVMQERNIFSWNGLIGGYAHNGRFSEVIDAFKRMLNESDVQPNDATLVNVLSACTRLGALDLGKWVHIYAESNGYKHNVYVANGLIDMYAKCGVVGHAIDVFRSMDKRDLISWNTIINGLAVHGCGSDALSLFAEMKNSGVKPDGITFIGVLCACSHMGLVADGFAYFNSMMNEYSTVPQIEHYGCMVDLLGRAGLLEQAVNFVEKMPVRADAVIWTALLAACRIYKKIDFARLALQKLIELDPKNPANYVMLANICGDARRWKDVAELKVAMRDTGSRKVPGCSLIEVEDEVSEFYCFDERHSKSKEIYGALRGLMKALRSSGYVPDFMEVGQESPGFIMD</sequence>
<reference evidence="3" key="1">
    <citation type="journal article" date="2013" name="Genome Biol.">
        <title>Reference genomes and transcriptomes of Nicotiana sylvestris and Nicotiana tomentosiformis.</title>
        <authorList>
            <person name="Sierro N."/>
            <person name="Battey J.N."/>
            <person name="Ouadi S."/>
            <person name="Bovet L."/>
            <person name="Goepfert S."/>
            <person name="Bakaher N."/>
            <person name="Peitsch M.C."/>
            <person name="Ivanov N.V."/>
        </authorList>
    </citation>
    <scope>NUCLEOTIDE SEQUENCE [LARGE SCALE GENOMIC DNA]</scope>
</reference>
<name>A0A1U7W9B2_NICSY</name>
<dbReference type="SUPFAM" id="SSF48452">
    <property type="entry name" value="TPR-like"/>
    <property type="match status" value="1"/>
</dbReference>
<dbReference type="NCBIfam" id="TIGR00756">
    <property type="entry name" value="PPR"/>
    <property type="match status" value="6"/>
</dbReference>
<dbReference type="eggNOG" id="KOG4197">
    <property type="taxonomic scope" value="Eukaryota"/>
</dbReference>
<protein>
    <submittedName>
        <fullName evidence="4">Pentatricopeptide repeat-containing protein At3g29230</fullName>
    </submittedName>
</protein>
<organism evidence="3 4">
    <name type="scientific">Nicotiana sylvestris</name>
    <name type="common">Wood tobacco</name>
    <name type="synonym">South American tobacco</name>
    <dbReference type="NCBI Taxonomy" id="4096"/>
    <lineage>
        <taxon>Eukaryota</taxon>
        <taxon>Viridiplantae</taxon>
        <taxon>Streptophyta</taxon>
        <taxon>Embryophyta</taxon>
        <taxon>Tracheophyta</taxon>
        <taxon>Spermatophyta</taxon>
        <taxon>Magnoliopsida</taxon>
        <taxon>eudicotyledons</taxon>
        <taxon>Gunneridae</taxon>
        <taxon>Pentapetalae</taxon>
        <taxon>asterids</taxon>
        <taxon>lamiids</taxon>
        <taxon>Solanales</taxon>
        <taxon>Solanaceae</taxon>
        <taxon>Nicotianoideae</taxon>
        <taxon>Nicotianeae</taxon>
        <taxon>Nicotiana</taxon>
    </lineage>
</organism>
<dbReference type="AlphaFoldDB" id="A0A1U7W9B2"/>
<dbReference type="InterPro" id="IPR046960">
    <property type="entry name" value="PPR_At4g14850-like_plant"/>
</dbReference>
<dbReference type="RefSeq" id="XP_009771244.1">
    <property type="nucleotide sequence ID" value="XM_009772942.1"/>
</dbReference>
<feature type="repeat" description="PPR" evidence="2">
    <location>
        <begin position="426"/>
        <end position="460"/>
    </location>
</feature>
<dbReference type="FunFam" id="1.25.40.10:FF:000184">
    <property type="entry name" value="Pentatricopeptide repeat-containing protein, chloroplastic"/>
    <property type="match status" value="1"/>
</dbReference>
<dbReference type="PROSITE" id="PS51375">
    <property type="entry name" value="PPR"/>
    <property type="match status" value="4"/>
</dbReference>
<feature type="non-terminal residue" evidence="4">
    <location>
        <position position="1"/>
    </location>
</feature>
<dbReference type="InterPro" id="IPR011990">
    <property type="entry name" value="TPR-like_helical_dom_sf"/>
</dbReference>
<evidence type="ECO:0000256" key="1">
    <source>
        <dbReference type="ARBA" id="ARBA00022737"/>
    </source>
</evidence>
<evidence type="ECO:0000313" key="3">
    <source>
        <dbReference type="Proteomes" id="UP000189701"/>
    </source>
</evidence>
<gene>
    <name evidence="4" type="primary">LOC104221808</name>
</gene>
<evidence type="ECO:0000313" key="4">
    <source>
        <dbReference type="RefSeq" id="XP_009771244.1"/>
    </source>
</evidence>
<feature type="repeat" description="PPR" evidence="2">
    <location>
        <begin position="293"/>
        <end position="327"/>
    </location>
</feature>
<dbReference type="GO" id="GO:0048731">
    <property type="term" value="P:system development"/>
    <property type="evidence" value="ECO:0007669"/>
    <property type="project" value="UniProtKB-ARBA"/>
</dbReference>
<dbReference type="Pfam" id="PF13041">
    <property type="entry name" value="PPR_2"/>
    <property type="match status" value="1"/>
</dbReference>
<dbReference type="GO" id="GO:0009451">
    <property type="term" value="P:RNA modification"/>
    <property type="evidence" value="ECO:0007669"/>
    <property type="project" value="InterPro"/>
</dbReference>
<feature type="repeat" description="PPR" evidence="2">
    <location>
        <begin position="130"/>
        <end position="164"/>
    </location>
</feature>
<keyword evidence="1" id="KW-0677">Repeat</keyword>
<proteinExistence type="predicted"/>
<dbReference type="PANTHER" id="PTHR47926:SF371">
    <property type="entry name" value="TETRATRICOPEPTIDE REPEAT-LIKE SUPERFAMILY PROTEIN"/>
    <property type="match status" value="1"/>
</dbReference>
<dbReference type="Proteomes" id="UP000189701">
    <property type="component" value="Unplaced"/>
</dbReference>
<evidence type="ECO:0000256" key="2">
    <source>
        <dbReference type="PROSITE-ProRule" id="PRU00708"/>
    </source>
</evidence>
<dbReference type="GeneID" id="104221808"/>
<dbReference type="Pfam" id="PF01535">
    <property type="entry name" value="PPR"/>
    <property type="match status" value="7"/>
</dbReference>
<reference evidence="4" key="2">
    <citation type="submission" date="2025-08" db="UniProtKB">
        <authorList>
            <consortium name="RefSeq"/>
        </authorList>
    </citation>
    <scope>IDENTIFICATION</scope>
    <source>
        <tissue evidence="4">Leaf</tissue>
    </source>
</reference>
<dbReference type="KEGG" id="nsy:104221808"/>